<evidence type="ECO:0000313" key="8">
    <source>
        <dbReference type="Proteomes" id="UP001286174"/>
    </source>
</evidence>
<dbReference type="PROSITE" id="PS00622">
    <property type="entry name" value="HTH_LUXR_1"/>
    <property type="match status" value="1"/>
</dbReference>
<feature type="domain" description="Response regulatory" evidence="6">
    <location>
        <begin position="3"/>
        <end position="120"/>
    </location>
</feature>
<dbReference type="InterPro" id="IPR001789">
    <property type="entry name" value="Sig_transdc_resp-reg_receiver"/>
</dbReference>
<dbReference type="GO" id="GO:0003677">
    <property type="term" value="F:DNA binding"/>
    <property type="evidence" value="ECO:0007669"/>
    <property type="project" value="UniProtKB-KW"/>
</dbReference>
<evidence type="ECO:0000256" key="1">
    <source>
        <dbReference type="ARBA" id="ARBA00023015"/>
    </source>
</evidence>
<reference evidence="7 8" key="1">
    <citation type="submission" date="2022-03" db="EMBL/GenBank/DDBJ databases">
        <title>Novel taxa within the pig intestine.</title>
        <authorList>
            <person name="Wylensek D."/>
            <person name="Bishof K."/>
            <person name="Afrizal A."/>
            <person name="Clavel T."/>
        </authorList>
    </citation>
    <scope>NUCLEOTIDE SEQUENCE [LARGE SCALE GENOMIC DNA]</scope>
    <source>
        <strain evidence="7 8">CLA-KB-P133</strain>
    </source>
</reference>
<evidence type="ECO:0000313" key="7">
    <source>
        <dbReference type="EMBL" id="MDX8419213.1"/>
    </source>
</evidence>
<dbReference type="EMBL" id="JALBUR010000006">
    <property type="protein sequence ID" value="MDX8419213.1"/>
    <property type="molecule type" value="Genomic_DNA"/>
</dbReference>
<dbReference type="Pfam" id="PF00196">
    <property type="entry name" value="GerE"/>
    <property type="match status" value="1"/>
</dbReference>
<dbReference type="PRINTS" id="PR00038">
    <property type="entry name" value="HTHLUXR"/>
</dbReference>
<feature type="modified residue" description="4-aspartylphosphate" evidence="4">
    <location>
        <position position="54"/>
    </location>
</feature>
<dbReference type="InterPro" id="IPR016032">
    <property type="entry name" value="Sig_transdc_resp-reg_C-effctor"/>
</dbReference>
<dbReference type="PANTHER" id="PTHR43214">
    <property type="entry name" value="TWO-COMPONENT RESPONSE REGULATOR"/>
    <property type="match status" value="1"/>
</dbReference>
<dbReference type="SUPFAM" id="SSF46894">
    <property type="entry name" value="C-terminal effector domain of the bipartite response regulators"/>
    <property type="match status" value="1"/>
</dbReference>
<dbReference type="PROSITE" id="PS50110">
    <property type="entry name" value="RESPONSE_REGULATORY"/>
    <property type="match status" value="1"/>
</dbReference>
<dbReference type="GO" id="GO:0006355">
    <property type="term" value="P:regulation of DNA-templated transcription"/>
    <property type="evidence" value="ECO:0007669"/>
    <property type="project" value="InterPro"/>
</dbReference>
<keyword evidence="3" id="KW-0804">Transcription</keyword>
<dbReference type="Gene3D" id="1.10.10.10">
    <property type="entry name" value="Winged helix-like DNA-binding domain superfamily/Winged helix DNA-binding domain"/>
    <property type="match status" value="1"/>
</dbReference>
<dbReference type="InterPro" id="IPR011006">
    <property type="entry name" value="CheY-like_superfamily"/>
</dbReference>
<dbReference type="PROSITE" id="PS50043">
    <property type="entry name" value="HTH_LUXR_2"/>
    <property type="match status" value="1"/>
</dbReference>
<evidence type="ECO:0000259" key="5">
    <source>
        <dbReference type="PROSITE" id="PS50043"/>
    </source>
</evidence>
<dbReference type="SMART" id="SM00448">
    <property type="entry name" value="REC"/>
    <property type="match status" value="1"/>
</dbReference>
<dbReference type="SUPFAM" id="SSF52172">
    <property type="entry name" value="CheY-like"/>
    <property type="match status" value="1"/>
</dbReference>
<gene>
    <name evidence="7" type="ORF">MOZ60_03790</name>
</gene>
<dbReference type="Gene3D" id="3.40.50.2300">
    <property type="match status" value="1"/>
</dbReference>
<dbReference type="CDD" id="cd06170">
    <property type="entry name" value="LuxR_C_like"/>
    <property type="match status" value="1"/>
</dbReference>
<feature type="domain" description="HTH luxR-type" evidence="5">
    <location>
        <begin position="136"/>
        <end position="201"/>
    </location>
</feature>
<dbReference type="AlphaFoldDB" id="A0AB35U0S9"/>
<dbReference type="Proteomes" id="UP001286174">
    <property type="component" value="Unassembled WGS sequence"/>
</dbReference>
<accession>A0AB35U0S9</accession>
<keyword evidence="2" id="KW-0238">DNA-binding</keyword>
<organism evidence="7 8">
    <name type="scientific">Grylomicrobium aquisgranensis</name>
    <dbReference type="NCBI Taxonomy" id="2926318"/>
    <lineage>
        <taxon>Bacteria</taxon>
        <taxon>Bacillati</taxon>
        <taxon>Bacillota</taxon>
        <taxon>Erysipelotrichia</taxon>
        <taxon>Erysipelotrichales</taxon>
        <taxon>Erysipelotrichaceae</taxon>
        <taxon>Grylomicrobium</taxon>
    </lineage>
</organism>
<dbReference type="Pfam" id="PF00072">
    <property type="entry name" value="Response_reg"/>
    <property type="match status" value="1"/>
</dbReference>
<evidence type="ECO:0000256" key="3">
    <source>
        <dbReference type="ARBA" id="ARBA00023163"/>
    </source>
</evidence>
<protein>
    <submittedName>
        <fullName evidence="7">Response regulator transcription factor</fullName>
    </submittedName>
</protein>
<keyword evidence="4" id="KW-0597">Phosphoprotein</keyword>
<dbReference type="InterPro" id="IPR000792">
    <property type="entry name" value="Tscrpt_reg_LuxR_C"/>
</dbReference>
<evidence type="ECO:0000259" key="6">
    <source>
        <dbReference type="PROSITE" id="PS50110"/>
    </source>
</evidence>
<keyword evidence="8" id="KW-1185">Reference proteome</keyword>
<evidence type="ECO:0000256" key="2">
    <source>
        <dbReference type="ARBA" id="ARBA00023125"/>
    </source>
</evidence>
<evidence type="ECO:0000256" key="4">
    <source>
        <dbReference type="PROSITE-ProRule" id="PRU00169"/>
    </source>
</evidence>
<dbReference type="SMART" id="SM00421">
    <property type="entry name" value="HTH_LUXR"/>
    <property type="match status" value="1"/>
</dbReference>
<proteinExistence type="predicted"/>
<keyword evidence="1" id="KW-0805">Transcription regulation</keyword>
<dbReference type="GO" id="GO:0000160">
    <property type="term" value="P:phosphorelay signal transduction system"/>
    <property type="evidence" value="ECO:0007669"/>
    <property type="project" value="InterPro"/>
</dbReference>
<sequence>MIKVLVVEDQRIHREYMENLLLHSGRYELLQSVTAADIAVQLLKTMSVDLVLMDIVVNGSLDGIEAAREIKQRRPGIKIIIVTSMLDADCLARARKAGVDSMWYKDASEESLMDIIDRTMAGECIFPDHSPSVNVGYVQSDEFTAAENDILRELVNGLTSKQISEKLKLSARTVDWHVKNLLEKTGLPNRTALAIQAARGNLFVIKEETDQEIK</sequence>
<dbReference type="InterPro" id="IPR036388">
    <property type="entry name" value="WH-like_DNA-bd_sf"/>
</dbReference>
<name>A0AB35U0S9_9FIRM</name>
<dbReference type="RefSeq" id="WP_370595701.1">
    <property type="nucleotide sequence ID" value="NZ_JALBUR010000006.1"/>
</dbReference>
<dbReference type="InterPro" id="IPR039420">
    <property type="entry name" value="WalR-like"/>
</dbReference>
<comment type="caution">
    <text evidence="7">The sequence shown here is derived from an EMBL/GenBank/DDBJ whole genome shotgun (WGS) entry which is preliminary data.</text>
</comment>